<proteinExistence type="predicted"/>
<keyword evidence="3" id="KW-1185">Reference proteome</keyword>
<organism evidence="2 3">
    <name type="scientific">Cellulophaga phage phi18:3</name>
    <dbReference type="NCBI Taxonomy" id="1327983"/>
    <lineage>
        <taxon>Viruses</taxon>
        <taxon>Duplodnaviria</taxon>
        <taxon>Heunggongvirae</taxon>
        <taxon>Uroviricota</taxon>
        <taxon>Caudoviricetes</taxon>
        <taxon>Pachyviridae</taxon>
        <taxon>Baltivirus</taxon>
        <taxon>Baltivirus phi18tres</taxon>
    </lineage>
</organism>
<keyword evidence="1" id="KW-1133">Transmembrane helix</keyword>
<sequence length="48" mass="5243">MKTLSRVLENTNKVELLIKVLFLGVIAVTIGSLVIGLINGDLNTDYLK</sequence>
<evidence type="ECO:0000313" key="2">
    <source>
        <dbReference type="EMBL" id="AGO48561.1"/>
    </source>
</evidence>
<dbReference type="Proteomes" id="UP000014728">
    <property type="component" value="Segment"/>
</dbReference>
<gene>
    <name evidence="2" type="ORF">Phi18:3_gp049</name>
</gene>
<dbReference type="OrthoDB" id="27064at10239"/>
<keyword evidence="1" id="KW-0812">Transmembrane</keyword>
<accession>R9ZZP7</accession>
<reference evidence="3" key="2">
    <citation type="submission" date="2013-03" db="EMBL/GenBank/DDBJ databases">
        <title>The Cellulophaga phages: a novel, diverse, and globally ubiquitous model system.</title>
        <authorList>
            <person name="Holmfeldt K."/>
            <person name="Solonenko N."/>
            <person name="Shah M."/>
            <person name="Corrier K."/>
            <person name="Riemann L."/>
            <person name="VerBerkmoes N.C."/>
            <person name="Sullivan M.B."/>
        </authorList>
    </citation>
    <scope>NUCLEOTIDE SEQUENCE [LARGE SCALE GENOMIC DNA]</scope>
</reference>
<name>R9ZZP7_9CAUD</name>
<feature type="transmembrane region" description="Helical" evidence="1">
    <location>
        <begin position="20"/>
        <end position="38"/>
    </location>
</feature>
<dbReference type="EMBL" id="KC821620">
    <property type="protein sequence ID" value="AGO48561.1"/>
    <property type="molecule type" value="Genomic_DNA"/>
</dbReference>
<dbReference type="RefSeq" id="YP_008241242.1">
    <property type="nucleotide sequence ID" value="NC_021794.1"/>
</dbReference>
<evidence type="ECO:0000256" key="1">
    <source>
        <dbReference type="SAM" id="Phobius"/>
    </source>
</evidence>
<protein>
    <submittedName>
        <fullName evidence="2">Uncharacterized protein</fullName>
    </submittedName>
</protein>
<keyword evidence="1" id="KW-0472">Membrane</keyword>
<dbReference type="GeneID" id="16797133"/>
<reference evidence="2 3" key="1">
    <citation type="journal article" date="2013" name="Proc. Natl. Acad. Sci. U.S.A.">
        <title>Twelve previously unknown phage genera are ubiquitous in global oceans.</title>
        <authorList>
            <person name="Holmfeldt K."/>
            <person name="Solonenko N."/>
            <person name="Shah M."/>
            <person name="Corrier K."/>
            <person name="Riemann L."/>
            <person name="Verberkmoes N.C."/>
            <person name="Sullivan M.B."/>
        </authorList>
    </citation>
    <scope>NUCLEOTIDE SEQUENCE [LARGE SCALE GENOMIC DNA]</scope>
    <source>
        <strain evidence="2">Phi18:3</strain>
    </source>
</reference>
<dbReference type="KEGG" id="vg:16797133"/>
<evidence type="ECO:0000313" key="3">
    <source>
        <dbReference type="Proteomes" id="UP000014728"/>
    </source>
</evidence>